<dbReference type="KEGG" id="tcd:AAIA72_14590"/>
<reference evidence="10" key="1">
    <citation type="submission" date="2024-05" db="EMBL/GenBank/DDBJ databases">
        <title>Genome sequencing of novel strain.</title>
        <authorList>
            <person name="Ganbat D."/>
            <person name="Ganbat S."/>
            <person name="Lee S.-J."/>
        </authorList>
    </citation>
    <scope>NUCLEOTIDE SEQUENCE</scope>
    <source>
        <strain evidence="10">SMD15-11</strain>
    </source>
</reference>
<keyword evidence="6 8" id="KW-1133">Transmembrane helix</keyword>
<feature type="transmembrane region" description="Helical" evidence="8">
    <location>
        <begin position="469"/>
        <end position="490"/>
    </location>
</feature>
<proteinExistence type="predicted"/>
<feature type="transmembrane region" description="Helical" evidence="8">
    <location>
        <begin position="121"/>
        <end position="144"/>
    </location>
</feature>
<dbReference type="PROSITE" id="PS50928">
    <property type="entry name" value="ABC_TM1"/>
    <property type="match status" value="2"/>
</dbReference>
<feature type="domain" description="ABC transmembrane type-1" evidence="9">
    <location>
        <begin position="50"/>
        <end position="244"/>
    </location>
</feature>
<dbReference type="EMBL" id="CP154858">
    <property type="protein sequence ID" value="XDT72008.1"/>
    <property type="molecule type" value="Genomic_DNA"/>
</dbReference>
<accession>A0AB39UUL1</accession>
<comment type="subcellular location">
    <subcellularLocation>
        <location evidence="1">Cell inner membrane</location>
        <topology evidence="1">Multi-pass membrane protein</topology>
    </subcellularLocation>
</comment>
<keyword evidence="7 8" id="KW-0472">Membrane</keyword>
<dbReference type="InterPro" id="IPR035906">
    <property type="entry name" value="MetI-like_sf"/>
</dbReference>
<dbReference type="AlphaFoldDB" id="A0AB39UUL1"/>
<dbReference type="PANTHER" id="PTHR43357">
    <property type="entry name" value="INNER MEMBRANE ABC TRANSPORTER PERMEASE PROTEIN YDCV"/>
    <property type="match status" value="1"/>
</dbReference>
<dbReference type="SUPFAM" id="SSF161098">
    <property type="entry name" value="MetI-like"/>
    <property type="match status" value="2"/>
</dbReference>
<organism evidence="10">
    <name type="scientific">Thermohahella caldifontis</name>
    <dbReference type="NCBI Taxonomy" id="3142973"/>
    <lineage>
        <taxon>Bacteria</taxon>
        <taxon>Pseudomonadati</taxon>
        <taxon>Pseudomonadota</taxon>
        <taxon>Gammaproteobacteria</taxon>
        <taxon>Oceanospirillales</taxon>
        <taxon>Hahellaceae</taxon>
        <taxon>Thermohahella</taxon>
    </lineage>
</organism>
<evidence type="ECO:0000256" key="1">
    <source>
        <dbReference type="ARBA" id="ARBA00004429"/>
    </source>
</evidence>
<feature type="transmembrane region" description="Helical" evidence="8">
    <location>
        <begin position="268"/>
        <end position="287"/>
    </location>
</feature>
<dbReference type="GO" id="GO:0055085">
    <property type="term" value="P:transmembrane transport"/>
    <property type="evidence" value="ECO:0007669"/>
    <property type="project" value="InterPro"/>
</dbReference>
<protein>
    <recommendedName>
        <fullName evidence="9">ABC transmembrane type-1 domain-containing protein</fullName>
    </recommendedName>
</protein>
<evidence type="ECO:0000256" key="2">
    <source>
        <dbReference type="ARBA" id="ARBA00022448"/>
    </source>
</evidence>
<evidence type="ECO:0000256" key="6">
    <source>
        <dbReference type="ARBA" id="ARBA00022989"/>
    </source>
</evidence>
<evidence type="ECO:0000313" key="10">
    <source>
        <dbReference type="EMBL" id="XDT72008.1"/>
    </source>
</evidence>
<sequence>MKPSGGRWLLACWARFPLVVVLGALAGLAAYLPRDDQWLRVFDSWLVQVVGFSVTQAVLSALLSLVLAVPCALSLAARPFRGAPLLAAGLNLAFIMPVLAVALGVALLFGPGGWLAREGGAYGWFGILVAHVLLNLPFAVRVFWWRLSQIPPHHLRLARLMGLTPWARLRWIQLPPLWAAARSLFVLITLLCFSSFTVILVLGGGPRFTNLEVAIYQALRLDFDLQAAGIMALIHAGLASGLILAAGRMQTLAGEQPPPPVEAAAPRWHQWLVIGWLTGVLLAPHGALVSRALSAEWVIPSRFGEALGTSLSIALCSALLAVSLAVARALQGERKARLGDYGLLGLPVMVLATGWYLLALKGGWVRQAGWPLVVMFNALMALPLIFQPLRNRLEAVYRRDARKVALLGLTRWTAVRRIYGPQLWPVLRWALGMAAVLSLGDLGIAALVGSTDFVTLPLLIYQAMGSYRMATAAQVMLILLALCALTLWFAERRGMHVARG</sequence>
<evidence type="ECO:0000259" key="9">
    <source>
        <dbReference type="PROSITE" id="PS50928"/>
    </source>
</evidence>
<feature type="transmembrane region" description="Helical" evidence="8">
    <location>
        <begin position="225"/>
        <end position="247"/>
    </location>
</feature>
<feature type="transmembrane region" description="Helical" evidence="8">
    <location>
        <begin position="307"/>
        <end position="326"/>
    </location>
</feature>
<feature type="transmembrane region" description="Helical" evidence="8">
    <location>
        <begin position="45"/>
        <end position="73"/>
    </location>
</feature>
<evidence type="ECO:0000256" key="8">
    <source>
        <dbReference type="SAM" id="Phobius"/>
    </source>
</evidence>
<feature type="transmembrane region" description="Helical" evidence="8">
    <location>
        <begin position="184"/>
        <end position="205"/>
    </location>
</feature>
<evidence type="ECO:0000256" key="5">
    <source>
        <dbReference type="ARBA" id="ARBA00022692"/>
    </source>
</evidence>
<dbReference type="Gene3D" id="1.10.3720.10">
    <property type="entry name" value="MetI-like"/>
    <property type="match status" value="2"/>
</dbReference>
<dbReference type="RefSeq" id="WP_369601029.1">
    <property type="nucleotide sequence ID" value="NZ_CP154858.1"/>
</dbReference>
<feature type="transmembrane region" description="Helical" evidence="8">
    <location>
        <begin position="370"/>
        <end position="389"/>
    </location>
</feature>
<keyword evidence="3" id="KW-1003">Cell membrane</keyword>
<keyword evidence="2" id="KW-0813">Transport</keyword>
<feature type="transmembrane region" description="Helical" evidence="8">
    <location>
        <begin position="426"/>
        <end position="449"/>
    </location>
</feature>
<feature type="transmembrane region" description="Helical" evidence="8">
    <location>
        <begin position="85"/>
        <end position="109"/>
    </location>
</feature>
<dbReference type="PANTHER" id="PTHR43357:SF4">
    <property type="entry name" value="INNER MEMBRANE ABC TRANSPORTER PERMEASE PROTEIN YDCV"/>
    <property type="match status" value="1"/>
</dbReference>
<feature type="transmembrane region" description="Helical" evidence="8">
    <location>
        <begin position="338"/>
        <end position="358"/>
    </location>
</feature>
<evidence type="ECO:0000256" key="4">
    <source>
        <dbReference type="ARBA" id="ARBA00022519"/>
    </source>
</evidence>
<evidence type="ECO:0000256" key="7">
    <source>
        <dbReference type="ARBA" id="ARBA00023136"/>
    </source>
</evidence>
<dbReference type="InterPro" id="IPR000515">
    <property type="entry name" value="MetI-like"/>
</dbReference>
<name>A0AB39UUL1_9GAMM</name>
<keyword evidence="5 8" id="KW-0812">Transmembrane</keyword>
<dbReference type="CDD" id="cd06261">
    <property type="entry name" value="TM_PBP2"/>
    <property type="match status" value="2"/>
</dbReference>
<feature type="transmembrane region" description="Helical" evidence="8">
    <location>
        <begin position="12"/>
        <end position="33"/>
    </location>
</feature>
<dbReference type="GO" id="GO:0005886">
    <property type="term" value="C:plasma membrane"/>
    <property type="evidence" value="ECO:0007669"/>
    <property type="project" value="UniProtKB-SubCell"/>
</dbReference>
<feature type="domain" description="ABC transmembrane type-1" evidence="9">
    <location>
        <begin position="307"/>
        <end position="488"/>
    </location>
</feature>
<gene>
    <name evidence="10" type="ORF">AAIA72_14590</name>
</gene>
<evidence type="ECO:0000256" key="3">
    <source>
        <dbReference type="ARBA" id="ARBA00022475"/>
    </source>
</evidence>
<keyword evidence="4" id="KW-0997">Cell inner membrane</keyword>